<dbReference type="SUPFAM" id="SSF81296">
    <property type="entry name" value="E set domains"/>
    <property type="match status" value="1"/>
</dbReference>
<feature type="domain" description="GH29D-like beta-sandwich" evidence="9">
    <location>
        <begin position="766"/>
        <end position="822"/>
    </location>
</feature>
<protein>
    <recommendedName>
        <fullName evidence="3">beta-N-acetylhexosaminidase</fullName>
        <ecNumber evidence="3">3.2.1.52</ecNumber>
    </recommendedName>
</protein>
<dbReference type="PRINTS" id="PR00738">
    <property type="entry name" value="GLHYDRLASE20"/>
</dbReference>
<evidence type="ECO:0000256" key="4">
    <source>
        <dbReference type="ARBA" id="ARBA00022801"/>
    </source>
</evidence>
<evidence type="ECO:0000313" key="10">
    <source>
        <dbReference type="EMBL" id="TYP90015.1"/>
    </source>
</evidence>
<dbReference type="GO" id="GO:0004563">
    <property type="term" value="F:beta-N-acetylhexosaminidase activity"/>
    <property type="evidence" value="ECO:0007669"/>
    <property type="project" value="UniProtKB-EC"/>
</dbReference>
<evidence type="ECO:0000256" key="2">
    <source>
        <dbReference type="ARBA" id="ARBA00006285"/>
    </source>
</evidence>
<dbReference type="InterPro" id="IPR014756">
    <property type="entry name" value="Ig_E-set"/>
</dbReference>
<dbReference type="Gene3D" id="3.20.20.80">
    <property type="entry name" value="Glycosidases"/>
    <property type="match status" value="1"/>
</dbReference>
<dbReference type="GO" id="GO:0016020">
    <property type="term" value="C:membrane"/>
    <property type="evidence" value="ECO:0007669"/>
    <property type="project" value="TreeGrafter"/>
</dbReference>
<evidence type="ECO:0000259" key="8">
    <source>
        <dbReference type="Pfam" id="PF02838"/>
    </source>
</evidence>
<comment type="similarity">
    <text evidence="2">Belongs to the glycosyl hydrolase 20 family.</text>
</comment>
<dbReference type="RefSeq" id="WP_170250054.1">
    <property type="nucleotide sequence ID" value="NZ_VNHX01000026.1"/>
</dbReference>
<dbReference type="SUPFAM" id="SSF51445">
    <property type="entry name" value="(Trans)glycosidases"/>
    <property type="match status" value="1"/>
</dbReference>
<dbReference type="GO" id="GO:0030203">
    <property type="term" value="P:glycosaminoglycan metabolic process"/>
    <property type="evidence" value="ECO:0007669"/>
    <property type="project" value="TreeGrafter"/>
</dbReference>
<dbReference type="Proteomes" id="UP000325105">
    <property type="component" value="Unassembled WGS sequence"/>
</dbReference>
<name>A0A5S5D2Q4_9SPHI</name>
<dbReference type="InterPro" id="IPR013783">
    <property type="entry name" value="Ig-like_fold"/>
</dbReference>
<accession>A0A5S5D2Q4</accession>
<dbReference type="Pfam" id="PF02838">
    <property type="entry name" value="Glyco_hydro_20b"/>
    <property type="match status" value="1"/>
</dbReference>
<dbReference type="EC" id="3.2.1.52" evidence="3"/>
<dbReference type="SUPFAM" id="SSF55545">
    <property type="entry name" value="beta-N-acetylhexosaminidase-like domain"/>
    <property type="match status" value="1"/>
</dbReference>
<sequence length="827" mass="93125">MRRVCVISSVLIGILLVGNCLSLLAQPVVSKVELIWRPASSYDGKDNLELDLVLKNRSAGIIALDGADLWFNAILPIAEKKTDVYELSEENGNLFRIRFEKGVRLAASDSLIVTYTSRYPIFNVSSAPNGFYFQDRRNPAKVESVNLILEDMPLSDEARHAYWATLYDKNHVRQASSAKNLILPSPKSLKTSRGQLLLKGEVGYNIDPAFESEQPNFDDFAKLFGHITFVPRADGALVTIRKAAGYGREAYSLQVGKKGIVIEATEPAGVFYALQTLRSALGASALQNHTVHVPYMEVDDEPRYAYRGYMMDIARNFKDKKVILKYIDLMSHYKLNTFHLHFIDDEGWRIEIAALPELTEIGANRTPLFAQRTGIQPSYGSGAVSTAKDYLSRQDFIDILRYAKQRHITVVPEIETPGHARASIKAMEVRYQRYMAKGNKAEAERYLLHDFDDKSVYSSAQYWNDNVMNVALPSVYDFLSVVLDEIKGMYVEAGVELKKVSLGGDEVPVGAWEKSPKIRSLMDSLGMSSVHEVWPYYITKINELCRQKGLQLAGWEEMGMVNDGTGMKVNGALASANIQLDVWNNLIGGGQEDLAYRLANAGYPTVFISANNNYFDMAWDTHFEEPGLKWATYADLYQSFTFLPEHFFANIHHSVNGAKYEKGFFADKVRLSEKGKANLLGIKGGLWSETVVSEERLDYMMFPRFFSLAERAWAPQRPYENDFSFDIRAFNKDYSAFLNKVSLDELPKIASTARYRLPAVGVKEEGGRLLANAEYPGFKIYYTTDGSMPTSQSAVYTRPLTVERGTTYRFAVIDQDGRRGTVSLIRK</sequence>
<comment type="caution">
    <text evidence="10">The sequence shown here is derived from an EMBL/GenBank/DDBJ whole genome shotgun (WGS) entry which is preliminary data.</text>
</comment>
<dbReference type="InterPro" id="IPR017853">
    <property type="entry name" value="GH"/>
</dbReference>
<keyword evidence="4" id="KW-0378">Hydrolase</keyword>
<feature type="domain" description="Beta-hexosaminidase bacterial type N-terminal" evidence="8">
    <location>
        <begin position="182"/>
        <end position="300"/>
    </location>
</feature>
<dbReference type="GO" id="GO:0030247">
    <property type="term" value="F:polysaccharide binding"/>
    <property type="evidence" value="ECO:0007669"/>
    <property type="project" value="InterPro"/>
</dbReference>
<dbReference type="InterPro" id="IPR025705">
    <property type="entry name" value="Beta_hexosaminidase_sua/sub"/>
</dbReference>
<keyword evidence="11" id="KW-1185">Reference proteome</keyword>
<evidence type="ECO:0000313" key="11">
    <source>
        <dbReference type="Proteomes" id="UP000325105"/>
    </source>
</evidence>
<dbReference type="InterPro" id="IPR015883">
    <property type="entry name" value="Glyco_hydro_20_cat"/>
</dbReference>
<evidence type="ECO:0000259" key="7">
    <source>
        <dbReference type="Pfam" id="PF00728"/>
    </source>
</evidence>
<dbReference type="Gene3D" id="2.60.40.290">
    <property type="match status" value="1"/>
</dbReference>
<evidence type="ECO:0000256" key="6">
    <source>
        <dbReference type="PIRSR" id="PIRSR625705-1"/>
    </source>
</evidence>
<dbReference type="AlphaFoldDB" id="A0A5S5D2Q4"/>
<evidence type="ECO:0000256" key="5">
    <source>
        <dbReference type="ARBA" id="ARBA00023295"/>
    </source>
</evidence>
<organism evidence="10 11">
    <name type="scientific">Sphingobacterium allocomposti</name>
    <dbReference type="NCBI Taxonomy" id="415956"/>
    <lineage>
        <taxon>Bacteria</taxon>
        <taxon>Pseudomonadati</taxon>
        <taxon>Bacteroidota</taxon>
        <taxon>Sphingobacteriia</taxon>
        <taxon>Sphingobacteriales</taxon>
        <taxon>Sphingobacteriaceae</taxon>
        <taxon>Sphingobacterium</taxon>
    </lineage>
</organism>
<evidence type="ECO:0000256" key="3">
    <source>
        <dbReference type="ARBA" id="ARBA00012663"/>
    </source>
</evidence>
<dbReference type="Pfam" id="PF13290">
    <property type="entry name" value="CHB_HEX_C_1"/>
    <property type="match status" value="1"/>
</dbReference>
<dbReference type="Pfam" id="PF00728">
    <property type="entry name" value="Glyco_hydro_20"/>
    <property type="match status" value="1"/>
</dbReference>
<feature type="domain" description="Glycoside hydrolase family 20 catalytic" evidence="7">
    <location>
        <begin position="304"/>
        <end position="715"/>
    </location>
</feature>
<gene>
    <name evidence="10" type="ORF">BC792_12610</name>
</gene>
<dbReference type="PANTHER" id="PTHR22600:SF57">
    <property type="entry name" value="BETA-N-ACETYLHEXOSAMINIDASE"/>
    <property type="match status" value="1"/>
</dbReference>
<dbReference type="InterPro" id="IPR059177">
    <property type="entry name" value="GH29D-like_dom"/>
</dbReference>
<dbReference type="PANTHER" id="PTHR22600">
    <property type="entry name" value="BETA-HEXOSAMINIDASE"/>
    <property type="match status" value="1"/>
</dbReference>
<evidence type="ECO:0000259" key="9">
    <source>
        <dbReference type="Pfam" id="PF13290"/>
    </source>
</evidence>
<dbReference type="GO" id="GO:0005975">
    <property type="term" value="P:carbohydrate metabolic process"/>
    <property type="evidence" value="ECO:0007669"/>
    <property type="project" value="InterPro"/>
</dbReference>
<dbReference type="Gene3D" id="2.60.40.10">
    <property type="entry name" value="Immunoglobulins"/>
    <property type="match status" value="1"/>
</dbReference>
<dbReference type="Gene3D" id="3.30.379.10">
    <property type="entry name" value="Chitobiase/beta-hexosaminidase domain 2-like"/>
    <property type="match status" value="1"/>
</dbReference>
<evidence type="ECO:0000256" key="1">
    <source>
        <dbReference type="ARBA" id="ARBA00001231"/>
    </source>
</evidence>
<comment type="catalytic activity">
    <reaction evidence="1">
        <text>Hydrolysis of terminal non-reducing N-acetyl-D-hexosamine residues in N-acetyl-beta-D-hexosaminides.</text>
        <dbReference type="EC" id="3.2.1.52"/>
    </reaction>
</comment>
<keyword evidence="5" id="KW-0326">Glycosidase</keyword>
<proteinExistence type="inferred from homology"/>
<dbReference type="EMBL" id="VNHX01000026">
    <property type="protein sequence ID" value="TYP90015.1"/>
    <property type="molecule type" value="Genomic_DNA"/>
</dbReference>
<feature type="active site" description="Proton donor" evidence="6">
    <location>
        <position position="506"/>
    </location>
</feature>
<dbReference type="InterPro" id="IPR029018">
    <property type="entry name" value="Hex-like_dom2"/>
</dbReference>
<dbReference type="InterPro" id="IPR012291">
    <property type="entry name" value="CBM2_carb-bd_dom_sf"/>
</dbReference>
<reference evidence="10 11" key="1">
    <citation type="submission" date="2019-07" db="EMBL/GenBank/DDBJ databases">
        <title>Genomic Encyclopedia of Archaeal and Bacterial Type Strains, Phase II (KMG-II): from individual species to whole genera.</title>
        <authorList>
            <person name="Goeker M."/>
        </authorList>
    </citation>
    <scope>NUCLEOTIDE SEQUENCE [LARGE SCALE GENOMIC DNA]</scope>
    <source>
        <strain evidence="10 11">DSM 18850</strain>
    </source>
</reference>
<dbReference type="InterPro" id="IPR015882">
    <property type="entry name" value="HEX_bac_N"/>
</dbReference>